<dbReference type="AlphaFoldDB" id="A0A7W9LPY9"/>
<comment type="similarity">
    <text evidence="1">Belongs to the sigma-70 factor family. ECF subfamily.</text>
</comment>
<dbReference type="InterPro" id="IPR013325">
    <property type="entry name" value="RNA_pol_sigma_r2"/>
</dbReference>
<evidence type="ECO:0000313" key="9">
    <source>
        <dbReference type="Proteomes" id="UP000542813"/>
    </source>
</evidence>
<feature type="domain" description="RNA polymerase sigma factor 70 region 4 type 2" evidence="7">
    <location>
        <begin position="99"/>
        <end position="150"/>
    </location>
</feature>
<keyword evidence="3" id="KW-0731">Sigma factor</keyword>
<evidence type="ECO:0000259" key="6">
    <source>
        <dbReference type="Pfam" id="PF04542"/>
    </source>
</evidence>
<evidence type="ECO:0000256" key="1">
    <source>
        <dbReference type="ARBA" id="ARBA00010641"/>
    </source>
</evidence>
<dbReference type="SUPFAM" id="SSF88659">
    <property type="entry name" value="Sigma3 and sigma4 domains of RNA polymerase sigma factors"/>
    <property type="match status" value="1"/>
</dbReference>
<proteinExistence type="inferred from homology"/>
<dbReference type="RefSeq" id="WP_184829070.1">
    <property type="nucleotide sequence ID" value="NZ_JACHMM010000001.1"/>
</dbReference>
<dbReference type="PANTHER" id="PTHR43133">
    <property type="entry name" value="RNA POLYMERASE ECF-TYPE SIGMA FACTO"/>
    <property type="match status" value="1"/>
</dbReference>
<dbReference type="NCBIfam" id="TIGR02937">
    <property type="entry name" value="sigma70-ECF"/>
    <property type="match status" value="1"/>
</dbReference>
<accession>A0A7W9LPY9</accession>
<keyword evidence="2" id="KW-0805">Transcription regulation</keyword>
<dbReference type="CDD" id="cd06171">
    <property type="entry name" value="Sigma70_r4"/>
    <property type="match status" value="1"/>
</dbReference>
<keyword evidence="9" id="KW-1185">Reference proteome</keyword>
<keyword evidence="4" id="KW-0238">DNA-binding</keyword>
<dbReference type="InterPro" id="IPR013324">
    <property type="entry name" value="RNA_pol_sigma_r3/r4-like"/>
</dbReference>
<gene>
    <name evidence="8" type="ORF">HD601_006498</name>
</gene>
<evidence type="ECO:0000256" key="4">
    <source>
        <dbReference type="ARBA" id="ARBA00023125"/>
    </source>
</evidence>
<dbReference type="InterPro" id="IPR013249">
    <property type="entry name" value="RNA_pol_sigma70_r4_t2"/>
</dbReference>
<dbReference type="InterPro" id="IPR014325">
    <property type="entry name" value="RNA_pol_sigma-E_actinobac"/>
</dbReference>
<dbReference type="Gene3D" id="1.10.10.10">
    <property type="entry name" value="Winged helix-like DNA-binding domain superfamily/Winged helix DNA-binding domain"/>
    <property type="match status" value="1"/>
</dbReference>
<comment type="caution">
    <text evidence="8">The sequence shown here is derived from an EMBL/GenBank/DDBJ whole genome shotgun (WGS) entry which is preliminary data.</text>
</comment>
<dbReference type="InterPro" id="IPR014284">
    <property type="entry name" value="RNA_pol_sigma-70_dom"/>
</dbReference>
<dbReference type="InterPro" id="IPR007627">
    <property type="entry name" value="RNA_pol_sigma70_r2"/>
</dbReference>
<keyword evidence="5" id="KW-0804">Transcription</keyword>
<dbReference type="GO" id="GO:0016987">
    <property type="term" value="F:sigma factor activity"/>
    <property type="evidence" value="ECO:0007669"/>
    <property type="project" value="UniProtKB-KW"/>
</dbReference>
<dbReference type="GO" id="GO:0006352">
    <property type="term" value="P:DNA-templated transcription initiation"/>
    <property type="evidence" value="ECO:0007669"/>
    <property type="project" value="InterPro"/>
</dbReference>
<evidence type="ECO:0000256" key="3">
    <source>
        <dbReference type="ARBA" id="ARBA00023082"/>
    </source>
</evidence>
<dbReference type="PANTHER" id="PTHR43133:SF50">
    <property type="entry name" value="ECF RNA POLYMERASE SIGMA FACTOR SIGM"/>
    <property type="match status" value="1"/>
</dbReference>
<dbReference type="Gene3D" id="1.10.1740.10">
    <property type="match status" value="1"/>
</dbReference>
<dbReference type="NCBIfam" id="TIGR02983">
    <property type="entry name" value="SigE-fam_strep"/>
    <property type="match status" value="1"/>
</dbReference>
<sequence>METFEEWAGSRLVRLKRIAVLLAGNHADADDLLQETLTKAYVGWRKVSRADDPDAYVRAMLVNTHISAARSRARRTQRDRLAASPEGIDTVPDVVDRSALSAALAELGARQRAVVVLRYYCDLPDPQIAALLGCSEGTVRSQAARALAHLRAGAVEGELR</sequence>
<dbReference type="InterPro" id="IPR036388">
    <property type="entry name" value="WH-like_DNA-bd_sf"/>
</dbReference>
<dbReference type="InterPro" id="IPR039425">
    <property type="entry name" value="RNA_pol_sigma-70-like"/>
</dbReference>
<name>A0A7W9LPY9_9ACTN</name>
<evidence type="ECO:0000256" key="2">
    <source>
        <dbReference type="ARBA" id="ARBA00023015"/>
    </source>
</evidence>
<feature type="domain" description="RNA polymerase sigma-70 region 2" evidence="6">
    <location>
        <begin position="14"/>
        <end position="75"/>
    </location>
</feature>
<dbReference type="EMBL" id="JACHMM010000001">
    <property type="protein sequence ID" value="MBB5791923.1"/>
    <property type="molecule type" value="Genomic_DNA"/>
</dbReference>
<dbReference type="GO" id="GO:0003677">
    <property type="term" value="F:DNA binding"/>
    <property type="evidence" value="ECO:0007669"/>
    <property type="project" value="UniProtKB-KW"/>
</dbReference>
<organism evidence="8 9">
    <name type="scientific">Jiangella mangrovi</name>
    <dbReference type="NCBI Taxonomy" id="1524084"/>
    <lineage>
        <taxon>Bacteria</taxon>
        <taxon>Bacillati</taxon>
        <taxon>Actinomycetota</taxon>
        <taxon>Actinomycetes</taxon>
        <taxon>Jiangellales</taxon>
        <taxon>Jiangellaceae</taxon>
        <taxon>Jiangella</taxon>
    </lineage>
</organism>
<evidence type="ECO:0000256" key="5">
    <source>
        <dbReference type="ARBA" id="ARBA00023163"/>
    </source>
</evidence>
<evidence type="ECO:0000259" key="7">
    <source>
        <dbReference type="Pfam" id="PF08281"/>
    </source>
</evidence>
<evidence type="ECO:0000313" key="8">
    <source>
        <dbReference type="EMBL" id="MBB5791923.1"/>
    </source>
</evidence>
<protein>
    <submittedName>
        <fullName evidence="8">RNA polymerase sigma-70 factor (Sigma-E family)</fullName>
    </submittedName>
</protein>
<dbReference type="Pfam" id="PF04542">
    <property type="entry name" value="Sigma70_r2"/>
    <property type="match status" value="1"/>
</dbReference>
<dbReference type="Proteomes" id="UP000542813">
    <property type="component" value="Unassembled WGS sequence"/>
</dbReference>
<dbReference type="Pfam" id="PF08281">
    <property type="entry name" value="Sigma70_r4_2"/>
    <property type="match status" value="1"/>
</dbReference>
<dbReference type="SUPFAM" id="SSF88946">
    <property type="entry name" value="Sigma2 domain of RNA polymerase sigma factors"/>
    <property type="match status" value="1"/>
</dbReference>
<reference evidence="8 9" key="1">
    <citation type="submission" date="2020-08" db="EMBL/GenBank/DDBJ databases">
        <title>Sequencing the genomes of 1000 actinobacteria strains.</title>
        <authorList>
            <person name="Klenk H.-P."/>
        </authorList>
    </citation>
    <scope>NUCLEOTIDE SEQUENCE [LARGE SCALE GENOMIC DNA]</scope>
    <source>
        <strain evidence="8 9">DSM 102122</strain>
    </source>
</reference>